<organism evidence="1 2">
    <name type="scientific">Nonomuraea aridisoli</name>
    <dbReference type="NCBI Taxonomy" id="2070368"/>
    <lineage>
        <taxon>Bacteria</taxon>
        <taxon>Bacillati</taxon>
        <taxon>Actinomycetota</taxon>
        <taxon>Actinomycetes</taxon>
        <taxon>Streptosporangiales</taxon>
        <taxon>Streptosporangiaceae</taxon>
        <taxon>Nonomuraea</taxon>
    </lineage>
</organism>
<dbReference type="EMBL" id="POUD01000348">
    <property type="protein sequence ID" value="PZG05664.1"/>
    <property type="molecule type" value="Genomic_DNA"/>
</dbReference>
<dbReference type="Proteomes" id="UP000249304">
    <property type="component" value="Unassembled WGS sequence"/>
</dbReference>
<feature type="non-terminal residue" evidence="1">
    <location>
        <position position="1"/>
    </location>
</feature>
<protein>
    <recommendedName>
        <fullName evidence="3">SH3 domain-containing protein</fullName>
    </recommendedName>
</protein>
<evidence type="ECO:0000313" key="1">
    <source>
        <dbReference type="EMBL" id="PZG05664.1"/>
    </source>
</evidence>
<comment type="caution">
    <text evidence="1">The sequence shown here is derived from an EMBL/GenBank/DDBJ whole genome shotgun (WGS) entry which is preliminary data.</text>
</comment>
<evidence type="ECO:0008006" key="3">
    <source>
        <dbReference type="Google" id="ProtNLM"/>
    </source>
</evidence>
<dbReference type="AlphaFoldDB" id="A0A2W2ELN6"/>
<reference evidence="1 2" key="1">
    <citation type="submission" date="2018-01" db="EMBL/GenBank/DDBJ databases">
        <title>Draft genome sequence of Nonomuraea sp. KC333.</title>
        <authorList>
            <person name="Sahin N."/>
            <person name="Saygin H."/>
            <person name="Ay H."/>
        </authorList>
    </citation>
    <scope>NUCLEOTIDE SEQUENCE [LARGE SCALE GENOMIC DNA]</scope>
    <source>
        <strain evidence="1 2">KC333</strain>
    </source>
</reference>
<gene>
    <name evidence="1" type="ORF">C1J01_43240</name>
</gene>
<evidence type="ECO:0000313" key="2">
    <source>
        <dbReference type="Proteomes" id="UP000249304"/>
    </source>
</evidence>
<accession>A0A2W2ELN6</accession>
<name>A0A2W2ELN6_9ACTN</name>
<proteinExistence type="predicted"/>
<sequence length="110" mass="11522">LFAPADALLTPASTADADRAALLSAADTALSTDTAHDRTCHYVVDADHAVPLKSDPGGSNPTRAELTPSDAPLAATCAAPGQGAEHWVRLKGGDHEGLWLWRGWLRPWTG</sequence>
<dbReference type="RefSeq" id="WP_181449289.1">
    <property type="nucleotide sequence ID" value="NZ_POUD01000348.1"/>
</dbReference>
<keyword evidence="2" id="KW-1185">Reference proteome</keyword>